<comment type="subcellular location">
    <subcellularLocation>
        <location evidence="2">Cytoplasm</location>
    </subcellularLocation>
</comment>
<keyword evidence="2" id="KW-0028">Amino-acid biosynthesis</keyword>
<evidence type="ECO:0000313" key="6">
    <source>
        <dbReference type="EMBL" id="MBU9721054.1"/>
    </source>
</evidence>
<dbReference type="InterPro" id="IPR008927">
    <property type="entry name" value="6-PGluconate_DH-like_C_sf"/>
</dbReference>
<evidence type="ECO:0000259" key="4">
    <source>
        <dbReference type="Pfam" id="PF03807"/>
    </source>
</evidence>
<feature type="domain" description="Pyrroline-5-carboxylate reductase catalytic N-terminal" evidence="4">
    <location>
        <begin position="8"/>
        <end position="99"/>
    </location>
</feature>
<dbReference type="HAMAP" id="MF_01925">
    <property type="entry name" value="P5C_reductase"/>
    <property type="match status" value="1"/>
</dbReference>
<comment type="catalytic activity">
    <reaction evidence="2">
        <text>L-proline + NAD(+) = (S)-1-pyrroline-5-carboxylate + NADH + 2 H(+)</text>
        <dbReference type="Rhea" id="RHEA:14105"/>
        <dbReference type="ChEBI" id="CHEBI:15378"/>
        <dbReference type="ChEBI" id="CHEBI:17388"/>
        <dbReference type="ChEBI" id="CHEBI:57540"/>
        <dbReference type="ChEBI" id="CHEBI:57945"/>
        <dbReference type="ChEBI" id="CHEBI:60039"/>
        <dbReference type="EC" id="1.5.1.2"/>
    </reaction>
</comment>
<organism evidence="6 7">
    <name type="scientific">Evansella alkalicola</name>
    <dbReference type="NCBI Taxonomy" id="745819"/>
    <lineage>
        <taxon>Bacteria</taxon>
        <taxon>Bacillati</taxon>
        <taxon>Bacillota</taxon>
        <taxon>Bacilli</taxon>
        <taxon>Bacillales</taxon>
        <taxon>Bacillaceae</taxon>
        <taxon>Evansella</taxon>
    </lineage>
</organism>
<proteinExistence type="inferred from homology"/>
<evidence type="ECO:0000256" key="3">
    <source>
        <dbReference type="NCBIfam" id="TIGR00112"/>
    </source>
</evidence>
<dbReference type="Gene3D" id="1.10.3730.10">
    <property type="entry name" value="ProC C-terminal domain-like"/>
    <property type="match status" value="1"/>
</dbReference>
<feature type="domain" description="Pyrroline-5-carboxylate reductase dimerisation" evidence="5">
    <location>
        <begin position="162"/>
        <end position="262"/>
    </location>
</feature>
<sequence>MANTNYLFIGAGRMAEAIISGLVAQSASGSNITVANQSDIKKLNYLEDTYSVQITQNWESVVSEHNVIILATPPQTQQDILQKLGRIVKDQLVVTVAAGIDVSYMKKRLPQGTGVCWIMPNTGAQIGKSMSIYTCGKNVTNDQRLIITTLLDAIGDSEELSEQQVHDLTAITGSAPAFVYSFAQALEKAAVANNISREQARKLVTSMIKGSVGMLENGGEREELISQVASPGGSTAEGLKVLEKNNFEETINEAVKATSIHARGQGV</sequence>
<evidence type="ECO:0000259" key="5">
    <source>
        <dbReference type="Pfam" id="PF14748"/>
    </source>
</evidence>
<comment type="pathway">
    <text evidence="2">Amino-acid biosynthesis; L-proline biosynthesis; L-proline from L-glutamate 5-semialdehyde: step 1/1.</text>
</comment>
<gene>
    <name evidence="2" type="primary">proC</name>
    <name evidence="6" type="ORF">KS407_06300</name>
</gene>
<keyword evidence="7" id="KW-1185">Reference proteome</keyword>
<dbReference type="InterPro" id="IPR036291">
    <property type="entry name" value="NAD(P)-bd_dom_sf"/>
</dbReference>
<dbReference type="InterPro" id="IPR029036">
    <property type="entry name" value="P5CR_dimer"/>
</dbReference>
<dbReference type="InterPro" id="IPR000304">
    <property type="entry name" value="Pyrroline-COOH_reductase"/>
</dbReference>
<keyword evidence="2 6" id="KW-0560">Oxidoreductase</keyword>
<dbReference type="PIRSF" id="PIRSF000193">
    <property type="entry name" value="Pyrrol-5-carb_rd"/>
    <property type="match status" value="1"/>
</dbReference>
<keyword evidence="2" id="KW-0641">Proline biosynthesis</keyword>
<dbReference type="RefSeq" id="WP_088076274.1">
    <property type="nucleotide sequence ID" value="NZ_JAHQCR010000030.1"/>
</dbReference>
<comment type="function">
    <text evidence="2">Catalyzes the reduction of 1-pyrroline-5-carboxylate (PCA) to L-proline.</text>
</comment>
<accession>A0ABS6JR72</accession>
<dbReference type="PANTHER" id="PTHR11645:SF49">
    <property type="entry name" value="PYRROLINE-5-CARBOXYLATE REDUCTASE 1"/>
    <property type="match status" value="1"/>
</dbReference>
<dbReference type="Gene3D" id="3.40.50.720">
    <property type="entry name" value="NAD(P)-binding Rossmann-like Domain"/>
    <property type="match status" value="1"/>
</dbReference>
<comment type="similarity">
    <text evidence="1 2">Belongs to the pyrroline-5-carboxylate reductase family.</text>
</comment>
<dbReference type="EC" id="1.5.1.2" evidence="2 3"/>
<dbReference type="NCBIfam" id="TIGR00112">
    <property type="entry name" value="proC"/>
    <property type="match status" value="1"/>
</dbReference>
<keyword evidence="2" id="KW-0963">Cytoplasm</keyword>
<dbReference type="GO" id="GO:0004735">
    <property type="term" value="F:pyrroline-5-carboxylate reductase activity"/>
    <property type="evidence" value="ECO:0007669"/>
    <property type="project" value="UniProtKB-EC"/>
</dbReference>
<dbReference type="SUPFAM" id="SSF51735">
    <property type="entry name" value="NAD(P)-binding Rossmann-fold domains"/>
    <property type="match status" value="1"/>
</dbReference>
<dbReference type="SUPFAM" id="SSF48179">
    <property type="entry name" value="6-phosphogluconate dehydrogenase C-terminal domain-like"/>
    <property type="match status" value="1"/>
</dbReference>
<evidence type="ECO:0000256" key="2">
    <source>
        <dbReference type="HAMAP-Rule" id="MF_01925"/>
    </source>
</evidence>
<protein>
    <recommendedName>
        <fullName evidence="2 3">Pyrroline-5-carboxylate reductase</fullName>
        <shortName evidence="2">P5C reductase</shortName>
        <shortName evidence="2">P5CR</shortName>
        <ecNumber evidence="2 3">1.5.1.2</ecNumber>
    </recommendedName>
    <alternativeName>
        <fullName evidence="2">PCA reductase</fullName>
    </alternativeName>
</protein>
<comment type="caution">
    <text evidence="6">The sequence shown here is derived from an EMBL/GenBank/DDBJ whole genome shotgun (WGS) entry which is preliminary data.</text>
</comment>
<dbReference type="PANTHER" id="PTHR11645">
    <property type="entry name" value="PYRROLINE-5-CARBOXYLATE REDUCTASE"/>
    <property type="match status" value="1"/>
</dbReference>
<evidence type="ECO:0000256" key="1">
    <source>
        <dbReference type="ARBA" id="ARBA00005525"/>
    </source>
</evidence>
<dbReference type="EMBL" id="JAHQCR010000030">
    <property type="protein sequence ID" value="MBU9721054.1"/>
    <property type="molecule type" value="Genomic_DNA"/>
</dbReference>
<dbReference type="Proteomes" id="UP000790580">
    <property type="component" value="Unassembled WGS sequence"/>
</dbReference>
<dbReference type="InterPro" id="IPR028939">
    <property type="entry name" value="P5C_Rdtase_cat_N"/>
</dbReference>
<evidence type="ECO:0000313" key="7">
    <source>
        <dbReference type="Proteomes" id="UP000790580"/>
    </source>
</evidence>
<keyword evidence="2" id="KW-0521">NADP</keyword>
<name>A0ABS6JR72_9BACI</name>
<dbReference type="Pfam" id="PF14748">
    <property type="entry name" value="P5CR_dimer"/>
    <property type="match status" value="1"/>
</dbReference>
<dbReference type="Pfam" id="PF03807">
    <property type="entry name" value="F420_oxidored"/>
    <property type="match status" value="1"/>
</dbReference>
<comment type="catalytic activity">
    <reaction evidence="2">
        <text>L-proline + NADP(+) = (S)-1-pyrroline-5-carboxylate + NADPH + 2 H(+)</text>
        <dbReference type="Rhea" id="RHEA:14109"/>
        <dbReference type="ChEBI" id="CHEBI:15378"/>
        <dbReference type="ChEBI" id="CHEBI:17388"/>
        <dbReference type="ChEBI" id="CHEBI:57783"/>
        <dbReference type="ChEBI" id="CHEBI:58349"/>
        <dbReference type="ChEBI" id="CHEBI:60039"/>
        <dbReference type="EC" id="1.5.1.2"/>
    </reaction>
</comment>
<reference evidence="6 7" key="1">
    <citation type="submission" date="2021-06" db="EMBL/GenBank/DDBJ databases">
        <title>Bacillus sp. RD4P76, an endophyte from a halophyte.</title>
        <authorList>
            <person name="Sun J.-Q."/>
        </authorList>
    </citation>
    <scope>NUCLEOTIDE SEQUENCE [LARGE SCALE GENOMIC DNA]</scope>
    <source>
        <strain evidence="6 7">JCM 17098</strain>
    </source>
</reference>